<dbReference type="Gene3D" id="3.40.50.1010">
    <property type="entry name" value="5'-nuclease"/>
    <property type="match status" value="1"/>
</dbReference>
<evidence type="ECO:0000313" key="3">
    <source>
        <dbReference type="EMBL" id="TPG40967.1"/>
    </source>
</evidence>
<organism evidence="3 4">
    <name type="scientific">Muricoccus nepalensis</name>
    <dbReference type="NCBI Taxonomy" id="1854500"/>
    <lineage>
        <taxon>Bacteria</taxon>
        <taxon>Pseudomonadati</taxon>
        <taxon>Pseudomonadota</taxon>
        <taxon>Alphaproteobacteria</taxon>
        <taxon>Acetobacterales</taxon>
        <taxon>Roseomonadaceae</taxon>
        <taxon>Muricoccus</taxon>
    </lineage>
</organism>
<dbReference type="InterPro" id="IPR021139">
    <property type="entry name" value="NYN"/>
</dbReference>
<dbReference type="EMBL" id="RCZP01000068">
    <property type="protein sequence ID" value="TPG40967.1"/>
    <property type="molecule type" value="Genomic_DNA"/>
</dbReference>
<dbReference type="AlphaFoldDB" id="A0A502ETS9"/>
<dbReference type="Proteomes" id="UP000317078">
    <property type="component" value="Unassembled WGS sequence"/>
</dbReference>
<protein>
    <submittedName>
        <fullName evidence="3">NYN domain-containing protein</fullName>
    </submittedName>
</protein>
<sequence>MARRAGWTNDPRAPPDRHHSRGGRGGGAISAAPRQNAVRGPCVTHLAYVDVSNLFIEGQKVSAVAKGLVRDRKAASVRGVINFGYRLDLHRLMALLRQGGEGEGAPRAVAFGSVTNSNEGLWRHAAAAGFDVVTLERGFSGGEKRVDTSLVTRVCRDAYRFGDPRRDRITLAAGDGDYEPLVRQLVADGFRVTVLYWAHASRELREAATAFQSLDAYIEDLALG</sequence>
<dbReference type="Pfam" id="PF01936">
    <property type="entry name" value="NYN"/>
    <property type="match status" value="1"/>
</dbReference>
<evidence type="ECO:0000256" key="1">
    <source>
        <dbReference type="SAM" id="MobiDB-lite"/>
    </source>
</evidence>
<dbReference type="OrthoDB" id="9794137at2"/>
<feature type="domain" description="NYN" evidence="2">
    <location>
        <begin position="56"/>
        <end position="214"/>
    </location>
</feature>
<name>A0A502ETS9_9PROT</name>
<gene>
    <name evidence="3" type="ORF">EAH89_28795</name>
</gene>
<keyword evidence="4" id="KW-1185">Reference proteome</keyword>
<evidence type="ECO:0000313" key="4">
    <source>
        <dbReference type="Proteomes" id="UP000317078"/>
    </source>
</evidence>
<comment type="caution">
    <text evidence="3">The sequence shown here is derived from an EMBL/GenBank/DDBJ whole genome shotgun (WGS) entry which is preliminary data.</text>
</comment>
<evidence type="ECO:0000259" key="2">
    <source>
        <dbReference type="Pfam" id="PF01936"/>
    </source>
</evidence>
<dbReference type="GO" id="GO:0004540">
    <property type="term" value="F:RNA nuclease activity"/>
    <property type="evidence" value="ECO:0007669"/>
    <property type="project" value="InterPro"/>
</dbReference>
<accession>A0A502ETS9</accession>
<reference evidence="3 4" key="1">
    <citation type="journal article" date="2019" name="Environ. Microbiol.">
        <title>Species interactions and distinct microbial communities in high Arctic permafrost affected cryosols are associated with the CH4 and CO2 gas fluxes.</title>
        <authorList>
            <person name="Altshuler I."/>
            <person name="Hamel J."/>
            <person name="Turney S."/>
            <person name="Magnuson E."/>
            <person name="Levesque R."/>
            <person name="Greer C."/>
            <person name="Whyte L.G."/>
        </authorList>
    </citation>
    <scope>NUCLEOTIDE SEQUENCE [LARGE SCALE GENOMIC DNA]</scope>
    <source>
        <strain evidence="3 4">S9.3B</strain>
    </source>
</reference>
<proteinExistence type="predicted"/>
<feature type="region of interest" description="Disordered" evidence="1">
    <location>
        <begin position="1"/>
        <end position="33"/>
    </location>
</feature>